<sequence>MALSSKDFRQLTRISKRSFCAPHDYIYDNPIFHSMSQNARHKQQPVCWQLEVGLCRLGENGNGASVGQLHRYFGV</sequence>
<feature type="non-terminal residue" evidence="1">
    <location>
        <position position="75"/>
    </location>
</feature>
<organism evidence="1 2">
    <name type="scientific">Phytophthora sojae (strain P6497)</name>
    <name type="common">Soybean stem and root rot agent</name>
    <name type="synonym">Phytophthora megasperma f. sp. glycines</name>
    <dbReference type="NCBI Taxonomy" id="1094619"/>
    <lineage>
        <taxon>Eukaryota</taxon>
        <taxon>Sar</taxon>
        <taxon>Stramenopiles</taxon>
        <taxon>Oomycota</taxon>
        <taxon>Peronosporomycetes</taxon>
        <taxon>Peronosporales</taxon>
        <taxon>Peronosporaceae</taxon>
        <taxon>Phytophthora</taxon>
    </lineage>
</organism>
<dbReference type="GeneID" id="20658977"/>
<dbReference type="EMBL" id="JH159155">
    <property type="protein sequence ID" value="EGZ15636.1"/>
    <property type="molecule type" value="Genomic_DNA"/>
</dbReference>
<dbReference type="Proteomes" id="UP000002640">
    <property type="component" value="Unassembled WGS sequence"/>
</dbReference>
<evidence type="ECO:0000313" key="2">
    <source>
        <dbReference type="Proteomes" id="UP000002640"/>
    </source>
</evidence>
<gene>
    <name evidence="1" type="ORF">PHYSODRAFT_509314</name>
</gene>
<proteinExistence type="predicted"/>
<evidence type="ECO:0000313" key="1">
    <source>
        <dbReference type="EMBL" id="EGZ15636.1"/>
    </source>
</evidence>
<protein>
    <recommendedName>
        <fullName evidence="3">DDE Tnp4 domain-containing protein</fullName>
    </recommendedName>
</protein>
<keyword evidence="2" id="KW-1185">Reference proteome</keyword>
<dbReference type="AlphaFoldDB" id="G4ZM07"/>
<name>G4ZM07_PHYSP</name>
<dbReference type="KEGG" id="psoj:PHYSODRAFT_509314"/>
<reference evidence="1 2" key="1">
    <citation type="journal article" date="2006" name="Science">
        <title>Phytophthora genome sequences uncover evolutionary origins and mechanisms of pathogenesis.</title>
        <authorList>
            <person name="Tyler B.M."/>
            <person name="Tripathy S."/>
            <person name="Zhang X."/>
            <person name="Dehal P."/>
            <person name="Jiang R.H."/>
            <person name="Aerts A."/>
            <person name="Arredondo F.D."/>
            <person name="Baxter L."/>
            <person name="Bensasson D."/>
            <person name="Beynon J.L."/>
            <person name="Chapman J."/>
            <person name="Damasceno C.M."/>
            <person name="Dorrance A.E."/>
            <person name="Dou D."/>
            <person name="Dickerman A.W."/>
            <person name="Dubchak I.L."/>
            <person name="Garbelotto M."/>
            <person name="Gijzen M."/>
            <person name="Gordon S.G."/>
            <person name="Govers F."/>
            <person name="Grunwald N.J."/>
            <person name="Huang W."/>
            <person name="Ivors K.L."/>
            <person name="Jones R.W."/>
            <person name="Kamoun S."/>
            <person name="Krampis K."/>
            <person name="Lamour K.H."/>
            <person name="Lee M.K."/>
            <person name="McDonald W.H."/>
            <person name="Medina M."/>
            <person name="Meijer H.J."/>
            <person name="Nordberg E.K."/>
            <person name="Maclean D.J."/>
            <person name="Ospina-Giraldo M.D."/>
            <person name="Morris P.F."/>
            <person name="Phuntumart V."/>
            <person name="Putnam N.H."/>
            <person name="Rash S."/>
            <person name="Rose J.K."/>
            <person name="Sakihama Y."/>
            <person name="Salamov A.A."/>
            <person name="Savidor A."/>
            <person name="Scheuring C.F."/>
            <person name="Smith B.M."/>
            <person name="Sobral B.W."/>
            <person name="Terry A."/>
            <person name="Torto-Alalibo T.A."/>
            <person name="Win J."/>
            <person name="Xu Z."/>
            <person name="Zhang H."/>
            <person name="Grigoriev I.V."/>
            <person name="Rokhsar D.S."/>
            <person name="Boore J.L."/>
        </authorList>
    </citation>
    <scope>NUCLEOTIDE SEQUENCE [LARGE SCALE GENOMIC DNA]</scope>
    <source>
        <strain evidence="1 2">P6497</strain>
    </source>
</reference>
<dbReference type="RefSeq" id="XP_009529385.1">
    <property type="nucleotide sequence ID" value="XM_009531090.1"/>
</dbReference>
<dbReference type="InParanoid" id="G4ZM07"/>
<accession>G4ZM07</accession>
<evidence type="ECO:0008006" key="3">
    <source>
        <dbReference type="Google" id="ProtNLM"/>
    </source>
</evidence>